<accession>A0A3B1AY96</accession>
<gene>
    <name evidence="2" type="ORF">MNBD_GAMMA19-2199</name>
</gene>
<dbReference type="EMBL" id="UOFV01000486">
    <property type="protein sequence ID" value="VAX04663.1"/>
    <property type="molecule type" value="Genomic_DNA"/>
</dbReference>
<feature type="non-terminal residue" evidence="2">
    <location>
        <position position="1"/>
    </location>
</feature>
<dbReference type="AlphaFoldDB" id="A0A3B1AY96"/>
<keyword evidence="1" id="KW-0812">Transmembrane</keyword>
<feature type="transmembrane region" description="Helical" evidence="1">
    <location>
        <begin position="39"/>
        <end position="56"/>
    </location>
</feature>
<protein>
    <submittedName>
        <fullName evidence="2">Uncharacterized protein</fullName>
    </submittedName>
</protein>
<organism evidence="2">
    <name type="scientific">hydrothermal vent metagenome</name>
    <dbReference type="NCBI Taxonomy" id="652676"/>
    <lineage>
        <taxon>unclassified sequences</taxon>
        <taxon>metagenomes</taxon>
        <taxon>ecological metagenomes</taxon>
    </lineage>
</organism>
<sequence length="182" mass="21387">CMIKLTKRNYTWIQDELEDDEVVIWVGQPSPKKFFGVKLTSWWLFISSFFLVYFYISISLEFKLLIFLVVLVFIFKILNKITSSQGSLYTIYMVTNMRVLFLNDTRVRSFTSYYPHHLQNLEKQINDDGSGDIIFTSEPYINNRLNDTTKGPGLIRIENVSKVGDLLDRLANSINHCSWKKY</sequence>
<keyword evidence="1" id="KW-0472">Membrane</keyword>
<proteinExistence type="predicted"/>
<evidence type="ECO:0000256" key="1">
    <source>
        <dbReference type="SAM" id="Phobius"/>
    </source>
</evidence>
<name>A0A3B1AY96_9ZZZZ</name>
<keyword evidence="1" id="KW-1133">Transmembrane helix</keyword>
<evidence type="ECO:0000313" key="2">
    <source>
        <dbReference type="EMBL" id="VAX04663.1"/>
    </source>
</evidence>
<feature type="transmembrane region" description="Helical" evidence="1">
    <location>
        <begin position="62"/>
        <end position="78"/>
    </location>
</feature>
<reference evidence="2" key="1">
    <citation type="submission" date="2018-06" db="EMBL/GenBank/DDBJ databases">
        <authorList>
            <person name="Zhirakovskaya E."/>
        </authorList>
    </citation>
    <scope>NUCLEOTIDE SEQUENCE</scope>
</reference>